<sequence length="64" mass="6296">MEVRMNEALAAQRTALIVELGGGNGNGASARGSGPATSNQGPGTTPTSSNPNLDDMPSGTAPEL</sequence>
<organism evidence="2 3">
    <name type="scientific">Jatropha curcas</name>
    <name type="common">Barbados nut</name>
    <dbReference type="NCBI Taxonomy" id="180498"/>
    <lineage>
        <taxon>Eukaryota</taxon>
        <taxon>Viridiplantae</taxon>
        <taxon>Streptophyta</taxon>
        <taxon>Embryophyta</taxon>
        <taxon>Tracheophyta</taxon>
        <taxon>Spermatophyta</taxon>
        <taxon>Magnoliopsida</taxon>
        <taxon>eudicotyledons</taxon>
        <taxon>Gunneridae</taxon>
        <taxon>Pentapetalae</taxon>
        <taxon>rosids</taxon>
        <taxon>fabids</taxon>
        <taxon>Malpighiales</taxon>
        <taxon>Euphorbiaceae</taxon>
        <taxon>Crotonoideae</taxon>
        <taxon>Jatropheae</taxon>
        <taxon>Jatropha</taxon>
    </lineage>
</organism>
<feature type="region of interest" description="Disordered" evidence="1">
    <location>
        <begin position="20"/>
        <end position="64"/>
    </location>
</feature>
<accession>A0A067K240</accession>
<dbReference type="AlphaFoldDB" id="A0A067K240"/>
<feature type="compositionally biased region" description="Polar residues" evidence="1">
    <location>
        <begin position="35"/>
        <end position="52"/>
    </location>
</feature>
<proteinExistence type="predicted"/>
<name>A0A067K240_JATCU</name>
<keyword evidence="3" id="KW-1185">Reference proteome</keyword>
<protein>
    <submittedName>
        <fullName evidence="2">Uncharacterized protein</fullName>
    </submittedName>
</protein>
<evidence type="ECO:0000313" key="3">
    <source>
        <dbReference type="Proteomes" id="UP000027138"/>
    </source>
</evidence>
<dbReference type="EMBL" id="KK914896">
    <property type="protein sequence ID" value="KDP26320.1"/>
    <property type="molecule type" value="Genomic_DNA"/>
</dbReference>
<dbReference type="Proteomes" id="UP000027138">
    <property type="component" value="Unassembled WGS sequence"/>
</dbReference>
<reference evidence="2 3" key="1">
    <citation type="journal article" date="2014" name="PLoS ONE">
        <title>Global Analysis of Gene Expression Profiles in Physic Nut (Jatropha curcas L.) Seedlings Exposed to Salt Stress.</title>
        <authorList>
            <person name="Zhang L."/>
            <person name="Zhang C."/>
            <person name="Wu P."/>
            <person name="Chen Y."/>
            <person name="Li M."/>
            <person name="Jiang H."/>
            <person name="Wu G."/>
        </authorList>
    </citation>
    <scope>NUCLEOTIDE SEQUENCE [LARGE SCALE GENOMIC DNA]</scope>
    <source>
        <strain evidence="3">cv. GZQX0401</strain>
        <tissue evidence="2">Young leaves</tissue>
    </source>
</reference>
<evidence type="ECO:0000313" key="2">
    <source>
        <dbReference type="EMBL" id="KDP26320.1"/>
    </source>
</evidence>
<evidence type="ECO:0000256" key="1">
    <source>
        <dbReference type="SAM" id="MobiDB-lite"/>
    </source>
</evidence>
<gene>
    <name evidence="2" type="ORF">JCGZ_22295</name>
</gene>